<evidence type="ECO:0000313" key="3">
    <source>
        <dbReference type="Proteomes" id="UP001597180"/>
    </source>
</evidence>
<feature type="domain" description="N-acetyltransferase" evidence="1">
    <location>
        <begin position="25"/>
        <end position="191"/>
    </location>
</feature>
<name>A0ABW3UKC4_9BACL</name>
<dbReference type="RefSeq" id="WP_345592267.1">
    <property type="nucleotide sequence ID" value="NZ_BAABJG010000029.1"/>
</dbReference>
<gene>
    <name evidence="2" type="ORF">ACFQ4B_13570</name>
</gene>
<dbReference type="Pfam" id="PF00583">
    <property type="entry name" value="Acetyltransf_1"/>
    <property type="match status" value="1"/>
</dbReference>
<comment type="caution">
    <text evidence="2">The sequence shown here is derived from an EMBL/GenBank/DDBJ whole genome shotgun (WGS) entry which is preliminary data.</text>
</comment>
<dbReference type="SUPFAM" id="SSF55729">
    <property type="entry name" value="Acyl-CoA N-acyltransferases (Nat)"/>
    <property type="match status" value="1"/>
</dbReference>
<organism evidence="2 3">
    <name type="scientific">Paenibacillus vulneris</name>
    <dbReference type="NCBI Taxonomy" id="1133364"/>
    <lineage>
        <taxon>Bacteria</taxon>
        <taxon>Bacillati</taxon>
        <taxon>Bacillota</taxon>
        <taxon>Bacilli</taxon>
        <taxon>Bacillales</taxon>
        <taxon>Paenibacillaceae</taxon>
        <taxon>Paenibacillus</taxon>
    </lineage>
</organism>
<evidence type="ECO:0000313" key="2">
    <source>
        <dbReference type="EMBL" id="MFD1221150.1"/>
    </source>
</evidence>
<keyword evidence="2" id="KW-0808">Transferase</keyword>
<dbReference type="EC" id="2.3.-.-" evidence="2"/>
<evidence type="ECO:0000259" key="1">
    <source>
        <dbReference type="PROSITE" id="PS51186"/>
    </source>
</evidence>
<dbReference type="Gene3D" id="3.40.630.30">
    <property type="match status" value="1"/>
</dbReference>
<dbReference type="GO" id="GO:0016746">
    <property type="term" value="F:acyltransferase activity"/>
    <property type="evidence" value="ECO:0007669"/>
    <property type="project" value="UniProtKB-KW"/>
</dbReference>
<dbReference type="InterPro" id="IPR000182">
    <property type="entry name" value="GNAT_dom"/>
</dbReference>
<protein>
    <submittedName>
        <fullName evidence="2">GNAT family N-acetyltransferase</fullName>
        <ecNumber evidence="2">2.3.-.-</ecNumber>
    </submittedName>
</protein>
<reference evidence="3" key="1">
    <citation type="journal article" date="2019" name="Int. J. Syst. Evol. Microbiol.">
        <title>The Global Catalogue of Microorganisms (GCM) 10K type strain sequencing project: providing services to taxonomists for standard genome sequencing and annotation.</title>
        <authorList>
            <consortium name="The Broad Institute Genomics Platform"/>
            <consortium name="The Broad Institute Genome Sequencing Center for Infectious Disease"/>
            <person name="Wu L."/>
            <person name="Ma J."/>
        </authorList>
    </citation>
    <scope>NUCLEOTIDE SEQUENCE [LARGE SCALE GENOMIC DNA]</scope>
    <source>
        <strain evidence="3">CCUG 53270</strain>
    </source>
</reference>
<dbReference type="InterPro" id="IPR016181">
    <property type="entry name" value="Acyl_CoA_acyltransferase"/>
</dbReference>
<sequence length="191" mass="21677">MSTNETGTGQLSEGQYSIVHIIGELDIRRLSLEDVPDIFKLMEEVVSRLPSRSLFATDDMDYLYSHIEEHGEIYGAFAKGRLAAYSVLAFPGADAKNLGREFGVPEDELEQVAVLDATIVHESVRGRGLQRYFHQLREQRARSRGFRYLYSTVHPDNTASRRNLESAGFTLQFTRPMYGGSPRHCYAKRLD</sequence>
<proteinExistence type="predicted"/>
<dbReference type="EMBL" id="JBHTLU010000014">
    <property type="protein sequence ID" value="MFD1221150.1"/>
    <property type="molecule type" value="Genomic_DNA"/>
</dbReference>
<accession>A0ABW3UKC4</accession>
<keyword evidence="2" id="KW-0012">Acyltransferase</keyword>
<dbReference type="Proteomes" id="UP001597180">
    <property type="component" value="Unassembled WGS sequence"/>
</dbReference>
<keyword evidence="3" id="KW-1185">Reference proteome</keyword>
<dbReference type="PROSITE" id="PS51186">
    <property type="entry name" value="GNAT"/>
    <property type="match status" value="1"/>
</dbReference>